<evidence type="ECO:0000256" key="7">
    <source>
        <dbReference type="ARBA" id="ARBA00071662"/>
    </source>
</evidence>
<evidence type="ECO:0000313" key="10">
    <source>
        <dbReference type="Proteomes" id="UP000694920"/>
    </source>
</evidence>
<dbReference type="GO" id="GO:0006435">
    <property type="term" value="P:threonyl-tRNA aminoacylation"/>
    <property type="evidence" value="ECO:0007669"/>
    <property type="project" value="TreeGrafter"/>
</dbReference>
<dbReference type="KEGG" id="ccin:107268208"/>
<evidence type="ECO:0000259" key="9">
    <source>
        <dbReference type="Pfam" id="PF02824"/>
    </source>
</evidence>
<dbReference type="InterPro" id="IPR018163">
    <property type="entry name" value="Thr/Ala-tRNA-synth_IIc_edit"/>
</dbReference>
<gene>
    <name evidence="11 12 13" type="primary">LOC107268208</name>
</gene>
<proteinExistence type="inferred from homology"/>
<comment type="subcellular location">
    <subcellularLocation>
        <location evidence="1">Mitochondrion</location>
    </subcellularLocation>
</comment>
<dbReference type="FunFam" id="3.30.980.10:FF:000006">
    <property type="entry name" value="39S ribosomal protein L39, mitochondrial"/>
    <property type="match status" value="1"/>
</dbReference>
<dbReference type="RefSeq" id="XP_015596238.1">
    <property type="nucleotide sequence ID" value="XM_015740752.2"/>
</dbReference>
<dbReference type="SUPFAM" id="SSF81271">
    <property type="entry name" value="TGS-like"/>
    <property type="match status" value="1"/>
</dbReference>
<evidence type="ECO:0000256" key="1">
    <source>
        <dbReference type="ARBA" id="ARBA00004173"/>
    </source>
</evidence>
<evidence type="ECO:0000256" key="2">
    <source>
        <dbReference type="ARBA" id="ARBA00022917"/>
    </source>
</evidence>
<evidence type="ECO:0000256" key="8">
    <source>
        <dbReference type="ARBA" id="ARBA00075914"/>
    </source>
</evidence>
<dbReference type="CTD" id="54148"/>
<evidence type="ECO:0000313" key="11">
    <source>
        <dbReference type="RefSeq" id="XP_015596238.1"/>
    </source>
</evidence>
<dbReference type="Gene3D" id="3.10.20.30">
    <property type="match status" value="1"/>
</dbReference>
<dbReference type="InterPro" id="IPR012676">
    <property type="entry name" value="TGS-like"/>
</dbReference>
<dbReference type="SUPFAM" id="SSF55186">
    <property type="entry name" value="ThrRS/AlaRS common domain"/>
    <property type="match status" value="1"/>
</dbReference>
<name>A0AAJ7FKF8_CEPCN</name>
<organism evidence="10 12">
    <name type="scientific">Cephus cinctus</name>
    <name type="common">Wheat stem sawfly</name>
    <dbReference type="NCBI Taxonomy" id="211228"/>
    <lineage>
        <taxon>Eukaryota</taxon>
        <taxon>Metazoa</taxon>
        <taxon>Ecdysozoa</taxon>
        <taxon>Arthropoda</taxon>
        <taxon>Hexapoda</taxon>
        <taxon>Insecta</taxon>
        <taxon>Pterygota</taxon>
        <taxon>Neoptera</taxon>
        <taxon>Endopterygota</taxon>
        <taxon>Hymenoptera</taxon>
        <taxon>Cephoidea</taxon>
        <taxon>Cephidae</taxon>
        <taxon>Cephus</taxon>
    </lineage>
</organism>
<evidence type="ECO:0000256" key="3">
    <source>
        <dbReference type="ARBA" id="ARBA00022980"/>
    </source>
</evidence>
<dbReference type="InterPro" id="IPR004095">
    <property type="entry name" value="TGS"/>
</dbReference>
<evidence type="ECO:0000313" key="13">
    <source>
        <dbReference type="RefSeq" id="XP_015596240.1"/>
    </source>
</evidence>
<dbReference type="RefSeq" id="XP_015596239.1">
    <property type="nucleotide sequence ID" value="XM_015740753.2"/>
</dbReference>
<evidence type="ECO:0000313" key="12">
    <source>
        <dbReference type="RefSeq" id="XP_015596239.1"/>
    </source>
</evidence>
<accession>A0AAJ7FKF8</accession>
<keyword evidence="2" id="KW-0648">Protein biosynthesis</keyword>
<keyword evidence="3 11" id="KW-0689">Ribosomal protein</keyword>
<dbReference type="Pfam" id="PF02824">
    <property type="entry name" value="TGS"/>
    <property type="match status" value="1"/>
</dbReference>
<dbReference type="InterPro" id="IPR012675">
    <property type="entry name" value="Beta-grasp_dom_sf"/>
</dbReference>
<feature type="domain" description="TGS" evidence="9">
    <location>
        <begin position="77"/>
        <end position="115"/>
    </location>
</feature>
<dbReference type="Proteomes" id="UP000694920">
    <property type="component" value="Unplaced"/>
</dbReference>
<dbReference type="RefSeq" id="XP_015596240.1">
    <property type="nucleotide sequence ID" value="XM_015740754.2"/>
</dbReference>
<dbReference type="AlphaFoldDB" id="A0AAJ7FKF8"/>
<dbReference type="GO" id="GO:0005840">
    <property type="term" value="C:ribosome"/>
    <property type="evidence" value="ECO:0007669"/>
    <property type="project" value="UniProtKB-KW"/>
</dbReference>
<evidence type="ECO:0000256" key="4">
    <source>
        <dbReference type="ARBA" id="ARBA00023128"/>
    </source>
</evidence>
<dbReference type="GO" id="GO:0000166">
    <property type="term" value="F:nucleotide binding"/>
    <property type="evidence" value="ECO:0007669"/>
    <property type="project" value="InterPro"/>
</dbReference>
<keyword evidence="4" id="KW-0496">Mitochondrion</keyword>
<sequence>MFHGCRQLYTIGLRFQSKTHSRCIGTLTKAEAKKKRNQLYDEELKRQRAAVGRIEKIDVKYHGPTEEVILAMNKNLSTPHDCAKHISEGLTKVAALALVNEKPWDMHRPLTGPCDLTFTTLKAPNISTNRAFWRTCSLILGAVAENAFKDDVEVHLHSFPAPSIKSGSFISNVYLNLPDWQPTVPELQAMSALFVKLILRELPVERLVVQEDLAIEMFQENRFKIKQIPDIAKHNENRITLYRIGDHIDISKGPMVGNTSLVGRTTVAAVHKIQTDEGENLYRFQGVAIPSGILMNSFAYGLLEERAKKLNNVSWMPQRIEEDMEEKLTIAAQN</sequence>
<keyword evidence="10" id="KW-1185">Reference proteome</keyword>
<reference evidence="11 12" key="1">
    <citation type="submission" date="2025-04" db="UniProtKB">
        <authorList>
            <consortium name="RefSeq"/>
        </authorList>
    </citation>
    <scope>IDENTIFICATION</scope>
</reference>
<dbReference type="GO" id="GO:1990904">
    <property type="term" value="C:ribonucleoprotein complex"/>
    <property type="evidence" value="ECO:0007669"/>
    <property type="project" value="UniProtKB-KW"/>
</dbReference>
<dbReference type="GO" id="GO:0005739">
    <property type="term" value="C:mitochondrion"/>
    <property type="evidence" value="ECO:0007669"/>
    <property type="project" value="UniProtKB-SubCell"/>
</dbReference>
<evidence type="ECO:0000256" key="6">
    <source>
        <dbReference type="ARBA" id="ARBA00061231"/>
    </source>
</evidence>
<dbReference type="PANTHER" id="PTHR11451">
    <property type="entry name" value="THREONINE-TRNA LIGASE"/>
    <property type="match status" value="1"/>
</dbReference>
<evidence type="ECO:0000256" key="5">
    <source>
        <dbReference type="ARBA" id="ARBA00023274"/>
    </source>
</evidence>
<dbReference type="GO" id="GO:0004829">
    <property type="term" value="F:threonine-tRNA ligase activity"/>
    <property type="evidence" value="ECO:0007669"/>
    <property type="project" value="TreeGrafter"/>
</dbReference>
<dbReference type="PANTHER" id="PTHR11451:SF44">
    <property type="entry name" value="THREONINE--TRNA LIGASE, CHLOROPLASTIC_MITOCHONDRIAL 2"/>
    <property type="match status" value="1"/>
</dbReference>
<dbReference type="Gene3D" id="3.30.980.10">
    <property type="entry name" value="Threonyl-trna Synthetase, Chain A, domain 2"/>
    <property type="match status" value="1"/>
</dbReference>
<dbReference type="CDD" id="cd01667">
    <property type="entry name" value="TGS_ThrRS"/>
    <property type="match status" value="1"/>
</dbReference>
<dbReference type="GeneID" id="107268208"/>
<comment type="similarity">
    <text evidence="6">Belongs to the mitochondrion-specific ribosomal protein mL39 family.</text>
</comment>
<protein>
    <recommendedName>
        <fullName evidence="7">Large ribosomal subunit protein mL39</fullName>
    </recommendedName>
    <alternativeName>
        <fullName evidence="8">39S ribosomal protein L39, mitochondrial</fullName>
    </alternativeName>
</protein>
<keyword evidence="5" id="KW-0687">Ribonucleoprotein</keyword>